<name>A0AAV5TGH0_9BILA</name>
<dbReference type="Proteomes" id="UP001432027">
    <property type="component" value="Unassembled WGS sequence"/>
</dbReference>
<evidence type="ECO:0000313" key="2">
    <source>
        <dbReference type="EMBL" id="GMS92091.1"/>
    </source>
</evidence>
<dbReference type="InterPro" id="IPR006693">
    <property type="entry name" value="AB_hydrolase_lipase"/>
</dbReference>
<dbReference type="SUPFAM" id="SSF53474">
    <property type="entry name" value="alpha/beta-Hydrolases"/>
    <property type="match status" value="1"/>
</dbReference>
<reference evidence="2" key="1">
    <citation type="submission" date="2023-10" db="EMBL/GenBank/DDBJ databases">
        <title>Genome assembly of Pristionchus species.</title>
        <authorList>
            <person name="Yoshida K."/>
            <person name="Sommer R.J."/>
        </authorList>
    </citation>
    <scope>NUCLEOTIDE SEQUENCE</scope>
    <source>
        <strain evidence="2">RS0144</strain>
    </source>
</reference>
<dbReference type="PANTHER" id="PTHR11005">
    <property type="entry name" value="LYSOSOMAL ACID LIPASE-RELATED"/>
    <property type="match status" value="1"/>
</dbReference>
<evidence type="ECO:0000313" key="3">
    <source>
        <dbReference type="Proteomes" id="UP001432027"/>
    </source>
</evidence>
<dbReference type="Gene3D" id="3.40.50.1820">
    <property type="entry name" value="alpha/beta hydrolase"/>
    <property type="match status" value="1"/>
</dbReference>
<dbReference type="EMBL" id="BTSX01000004">
    <property type="protein sequence ID" value="GMS92091.1"/>
    <property type="molecule type" value="Genomic_DNA"/>
</dbReference>
<feature type="domain" description="Partial AB-hydrolase lipase" evidence="1">
    <location>
        <begin position="6"/>
        <end position="68"/>
    </location>
</feature>
<dbReference type="Pfam" id="PF04083">
    <property type="entry name" value="Abhydro_lipase"/>
    <property type="match status" value="1"/>
</dbReference>
<dbReference type="GO" id="GO:0006629">
    <property type="term" value="P:lipid metabolic process"/>
    <property type="evidence" value="ECO:0007669"/>
    <property type="project" value="InterPro"/>
</dbReference>
<feature type="non-terminal residue" evidence="2">
    <location>
        <position position="1"/>
    </location>
</feature>
<organism evidence="2 3">
    <name type="scientific">Pristionchus entomophagus</name>
    <dbReference type="NCBI Taxonomy" id="358040"/>
    <lineage>
        <taxon>Eukaryota</taxon>
        <taxon>Metazoa</taxon>
        <taxon>Ecdysozoa</taxon>
        <taxon>Nematoda</taxon>
        <taxon>Chromadorea</taxon>
        <taxon>Rhabditida</taxon>
        <taxon>Rhabditina</taxon>
        <taxon>Diplogasteromorpha</taxon>
        <taxon>Diplogasteroidea</taxon>
        <taxon>Neodiplogasteridae</taxon>
        <taxon>Pristionchus</taxon>
    </lineage>
</organism>
<accession>A0AAV5TGH0</accession>
<keyword evidence="3" id="KW-1185">Reference proteome</keyword>
<dbReference type="InterPro" id="IPR029058">
    <property type="entry name" value="AB_hydrolase_fold"/>
</dbReference>
<protein>
    <recommendedName>
        <fullName evidence="1">Partial AB-hydrolase lipase domain-containing protein</fullName>
    </recommendedName>
</protein>
<dbReference type="AlphaFoldDB" id="A0AAV5TGH0"/>
<sequence>KHYYQAEMIAYWGYEVETHDVITEDGYILSMLRIPRGRDSQANNASCHRAPILLVHGLFVDASEFLLNPPPSSPGMILADAGFDVFLLN</sequence>
<feature type="non-terminal residue" evidence="2">
    <location>
        <position position="89"/>
    </location>
</feature>
<evidence type="ECO:0000259" key="1">
    <source>
        <dbReference type="Pfam" id="PF04083"/>
    </source>
</evidence>
<proteinExistence type="predicted"/>
<gene>
    <name evidence="2" type="ORF">PENTCL1PPCAC_14266</name>
</gene>
<comment type="caution">
    <text evidence="2">The sequence shown here is derived from an EMBL/GenBank/DDBJ whole genome shotgun (WGS) entry which is preliminary data.</text>
</comment>